<protein>
    <submittedName>
        <fullName evidence="1">Uncharacterized protein</fullName>
    </submittedName>
</protein>
<sequence>MLKCILSSILRSVLITLINNNQ</sequence>
<evidence type="ECO:0000313" key="1">
    <source>
        <dbReference type="EMBL" id="MBX71833.1"/>
    </source>
</evidence>
<accession>A0A2P2QXW3</accession>
<dbReference type="EMBL" id="GGEC01091349">
    <property type="protein sequence ID" value="MBX71833.1"/>
    <property type="molecule type" value="Transcribed_RNA"/>
</dbReference>
<dbReference type="AlphaFoldDB" id="A0A2P2QXW3"/>
<organism evidence="1">
    <name type="scientific">Rhizophora mucronata</name>
    <name type="common">Asiatic mangrove</name>
    <dbReference type="NCBI Taxonomy" id="61149"/>
    <lineage>
        <taxon>Eukaryota</taxon>
        <taxon>Viridiplantae</taxon>
        <taxon>Streptophyta</taxon>
        <taxon>Embryophyta</taxon>
        <taxon>Tracheophyta</taxon>
        <taxon>Spermatophyta</taxon>
        <taxon>Magnoliopsida</taxon>
        <taxon>eudicotyledons</taxon>
        <taxon>Gunneridae</taxon>
        <taxon>Pentapetalae</taxon>
        <taxon>rosids</taxon>
        <taxon>fabids</taxon>
        <taxon>Malpighiales</taxon>
        <taxon>Rhizophoraceae</taxon>
        <taxon>Rhizophora</taxon>
    </lineage>
</organism>
<proteinExistence type="predicted"/>
<reference evidence="1" key="1">
    <citation type="submission" date="2018-02" db="EMBL/GenBank/DDBJ databases">
        <title>Rhizophora mucronata_Transcriptome.</title>
        <authorList>
            <person name="Meera S.P."/>
            <person name="Sreeshan A."/>
            <person name="Augustine A."/>
        </authorList>
    </citation>
    <scope>NUCLEOTIDE SEQUENCE</scope>
    <source>
        <tissue evidence="1">Leaf</tissue>
    </source>
</reference>
<name>A0A2P2QXW3_RHIMU</name>